<name>A0ABP7E7N7_9ACTN</name>
<evidence type="ECO:0000313" key="2">
    <source>
        <dbReference type="EMBL" id="GAA3715448.1"/>
    </source>
</evidence>
<keyword evidence="3" id="KW-1185">Reference proteome</keyword>
<dbReference type="EMBL" id="BAAAYX010000020">
    <property type="protein sequence ID" value="GAA3715448.1"/>
    <property type="molecule type" value="Genomic_DNA"/>
</dbReference>
<gene>
    <name evidence="2" type="ORF">GCM10022204_38650</name>
</gene>
<protein>
    <submittedName>
        <fullName evidence="2">Uncharacterized protein</fullName>
    </submittedName>
</protein>
<sequence length="133" mass="14203">MAPADVVDVFAYVIVLNLATQFVPAMITETFVLSLLTAILLKAVLEVVVLLKNRVKVRFTAARRPIGKGLAAASLLLVMAGSKLVVLELVAWLFGDSVQLGGFVAVTALILLLMLTRAGVRRLLAAPDPDHLD</sequence>
<proteinExistence type="predicted"/>
<keyword evidence="1" id="KW-0472">Membrane</keyword>
<accession>A0ABP7E7N7</accession>
<evidence type="ECO:0000256" key="1">
    <source>
        <dbReference type="SAM" id="Phobius"/>
    </source>
</evidence>
<keyword evidence="1" id="KW-0812">Transmembrane</keyword>
<reference evidence="3" key="1">
    <citation type="journal article" date="2019" name="Int. J. Syst. Evol. Microbiol.">
        <title>The Global Catalogue of Microorganisms (GCM) 10K type strain sequencing project: providing services to taxonomists for standard genome sequencing and annotation.</title>
        <authorList>
            <consortium name="The Broad Institute Genomics Platform"/>
            <consortium name="The Broad Institute Genome Sequencing Center for Infectious Disease"/>
            <person name="Wu L."/>
            <person name="Ma J."/>
        </authorList>
    </citation>
    <scope>NUCLEOTIDE SEQUENCE [LARGE SCALE GENOMIC DNA]</scope>
    <source>
        <strain evidence="3">JCM 16548</strain>
    </source>
</reference>
<dbReference type="Proteomes" id="UP001500051">
    <property type="component" value="Unassembled WGS sequence"/>
</dbReference>
<comment type="caution">
    <text evidence="2">The sequence shown here is derived from an EMBL/GenBank/DDBJ whole genome shotgun (WGS) entry which is preliminary data.</text>
</comment>
<evidence type="ECO:0000313" key="3">
    <source>
        <dbReference type="Proteomes" id="UP001500051"/>
    </source>
</evidence>
<keyword evidence="1" id="KW-1133">Transmembrane helix</keyword>
<feature type="transmembrane region" description="Helical" evidence="1">
    <location>
        <begin position="72"/>
        <end position="94"/>
    </location>
</feature>
<feature type="transmembrane region" description="Helical" evidence="1">
    <location>
        <begin position="100"/>
        <end position="120"/>
    </location>
</feature>
<feature type="transmembrane region" description="Helical" evidence="1">
    <location>
        <begin position="31"/>
        <end position="51"/>
    </location>
</feature>
<organism evidence="2 3">
    <name type="scientific">Microlunatus aurantiacus</name>
    <dbReference type="NCBI Taxonomy" id="446786"/>
    <lineage>
        <taxon>Bacteria</taxon>
        <taxon>Bacillati</taxon>
        <taxon>Actinomycetota</taxon>
        <taxon>Actinomycetes</taxon>
        <taxon>Propionibacteriales</taxon>
        <taxon>Propionibacteriaceae</taxon>
        <taxon>Microlunatus</taxon>
    </lineage>
</organism>